<name>A0ABS1FHE4_9PROT</name>
<feature type="compositionally biased region" description="Polar residues" evidence="1">
    <location>
        <begin position="136"/>
        <end position="149"/>
    </location>
</feature>
<comment type="caution">
    <text evidence="2">The sequence shown here is derived from an EMBL/GenBank/DDBJ whole genome shotgun (WGS) entry which is preliminary data.</text>
</comment>
<proteinExistence type="predicted"/>
<dbReference type="Proteomes" id="UP000652760">
    <property type="component" value="Unassembled WGS sequence"/>
</dbReference>
<organism evidence="2 3">
    <name type="scientific">Azospirillum endophyticum</name>
    <dbReference type="NCBI Taxonomy" id="2800326"/>
    <lineage>
        <taxon>Bacteria</taxon>
        <taxon>Pseudomonadati</taxon>
        <taxon>Pseudomonadota</taxon>
        <taxon>Alphaproteobacteria</taxon>
        <taxon>Rhodospirillales</taxon>
        <taxon>Azospirillaceae</taxon>
        <taxon>Azospirillum</taxon>
    </lineage>
</organism>
<sequence length="218" mass="23188">MAGEKKAMDVSWRSLLGSGWLRNRKDDAADLLAQANAAAAPAQPHAPVSPAKSSGSELFITDLITALQDSLDVAHDASLRRHRFAVVKFDITATFRFALNEKAALQENASSAADAAETSGPRRLISLFSQRRDKSTSQQSAAFDSQSRNAVEDDGAITLHLEFLPKALASKHFAKENSFPATSDAVPDQANSSQADAPTPPPNPFRASPIVNPGPPSD</sequence>
<keyword evidence="3" id="KW-1185">Reference proteome</keyword>
<dbReference type="EMBL" id="JAENHM010000093">
    <property type="protein sequence ID" value="MBK1842817.1"/>
    <property type="molecule type" value="Genomic_DNA"/>
</dbReference>
<protein>
    <recommendedName>
        <fullName evidence="4">DNA polymerase Y-family little finger domain-containing protein</fullName>
    </recommendedName>
</protein>
<dbReference type="RefSeq" id="WP_200199480.1">
    <property type="nucleotide sequence ID" value="NZ_JAENHM010000093.1"/>
</dbReference>
<feature type="region of interest" description="Disordered" evidence="1">
    <location>
        <begin position="179"/>
        <end position="218"/>
    </location>
</feature>
<evidence type="ECO:0000313" key="2">
    <source>
        <dbReference type="EMBL" id="MBK1842817.1"/>
    </source>
</evidence>
<reference evidence="3" key="1">
    <citation type="submission" date="2021-01" db="EMBL/GenBank/DDBJ databases">
        <title>Genome public.</title>
        <authorList>
            <person name="Liu C."/>
            <person name="Sun Q."/>
        </authorList>
    </citation>
    <scope>NUCLEOTIDE SEQUENCE [LARGE SCALE GENOMIC DNA]</scope>
    <source>
        <strain evidence="3">YIM B02556</strain>
    </source>
</reference>
<gene>
    <name evidence="2" type="ORF">JHL17_36035</name>
</gene>
<accession>A0ABS1FHE4</accession>
<evidence type="ECO:0000313" key="3">
    <source>
        <dbReference type="Proteomes" id="UP000652760"/>
    </source>
</evidence>
<evidence type="ECO:0008006" key="4">
    <source>
        <dbReference type="Google" id="ProtNLM"/>
    </source>
</evidence>
<feature type="region of interest" description="Disordered" evidence="1">
    <location>
        <begin position="129"/>
        <end position="149"/>
    </location>
</feature>
<evidence type="ECO:0000256" key="1">
    <source>
        <dbReference type="SAM" id="MobiDB-lite"/>
    </source>
</evidence>